<sequence>MKFKDGIRVLICATLIMSMWSCKKDDGGASTPENDKYLTCKIDGEYREFNAKVNANDKPSEEVVHFVVVGGHENDDPLSPGLGLELLVEDGGATTTHYTSKESNLHGVYYEQTENGTLSYDNGSDDGTGFELTITRLDDWGVAGTFSGVLRLGAEGEYIKITEGKFSAPYNGNE</sequence>
<dbReference type="EMBL" id="BAABIQ010000030">
    <property type="protein sequence ID" value="GAA4791314.1"/>
    <property type="molecule type" value="Genomic_DNA"/>
</dbReference>
<comment type="caution">
    <text evidence="1">The sequence shown here is derived from an EMBL/GenBank/DDBJ whole genome shotgun (WGS) entry which is preliminary data.</text>
</comment>
<evidence type="ECO:0000313" key="2">
    <source>
        <dbReference type="Proteomes" id="UP001501411"/>
    </source>
</evidence>
<accession>A0ABP9B929</accession>
<dbReference type="Proteomes" id="UP001501411">
    <property type="component" value="Unassembled WGS sequence"/>
</dbReference>
<gene>
    <name evidence="1" type="ORF">GCM10023231_19030</name>
</gene>
<reference evidence="2" key="1">
    <citation type="journal article" date="2019" name="Int. J. Syst. Evol. Microbiol.">
        <title>The Global Catalogue of Microorganisms (GCM) 10K type strain sequencing project: providing services to taxonomists for standard genome sequencing and annotation.</title>
        <authorList>
            <consortium name="The Broad Institute Genomics Platform"/>
            <consortium name="The Broad Institute Genome Sequencing Center for Infectious Disease"/>
            <person name="Wu L."/>
            <person name="Ma J."/>
        </authorList>
    </citation>
    <scope>NUCLEOTIDE SEQUENCE [LARGE SCALE GENOMIC DNA]</scope>
    <source>
        <strain evidence="2">JCM 18200</strain>
    </source>
</reference>
<protein>
    <submittedName>
        <fullName evidence="1">Uncharacterized protein</fullName>
    </submittedName>
</protein>
<proteinExistence type="predicted"/>
<organism evidence="1 2">
    <name type="scientific">Olivibacter ginsenosidimutans</name>
    <dbReference type="NCBI Taxonomy" id="1176537"/>
    <lineage>
        <taxon>Bacteria</taxon>
        <taxon>Pseudomonadati</taxon>
        <taxon>Bacteroidota</taxon>
        <taxon>Sphingobacteriia</taxon>
        <taxon>Sphingobacteriales</taxon>
        <taxon>Sphingobacteriaceae</taxon>
        <taxon>Olivibacter</taxon>
    </lineage>
</organism>
<evidence type="ECO:0000313" key="1">
    <source>
        <dbReference type="EMBL" id="GAA4791314.1"/>
    </source>
</evidence>
<name>A0ABP9B929_9SPHI</name>
<keyword evidence="2" id="KW-1185">Reference proteome</keyword>